<protein>
    <submittedName>
        <fullName evidence="1">Uncharacterized protein</fullName>
    </submittedName>
</protein>
<name>A0AA37GEC3_9PEZI</name>
<proteinExistence type="predicted"/>
<dbReference type="EMBL" id="BPPX01000004">
    <property type="protein sequence ID" value="GJC79355.1"/>
    <property type="molecule type" value="Genomic_DNA"/>
</dbReference>
<evidence type="ECO:0000313" key="1">
    <source>
        <dbReference type="EMBL" id="GJC79355.1"/>
    </source>
</evidence>
<keyword evidence="2" id="KW-1185">Reference proteome</keyword>
<dbReference type="AlphaFoldDB" id="A0AA37GEC3"/>
<reference evidence="1 2" key="1">
    <citation type="submission" date="2021-07" db="EMBL/GenBank/DDBJ databases">
        <title>Genome data of Colletotrichum spaethianum.</title>
        <authorList>
            <person name="Utami Y.D."/>
            <person name="Hiruma K."/>
        </authorList>
    </citation>
    <scope>NUCLEOTIDE SEQUENCE [LARGE SCALE GENOMIC DNA]</scope>
    <source>
        <strain evidence="1 2">MAFF 242679</strain>
    </source>
</reference>
<accession>A0AA37GEC3</accession>
<organism evidence="1 2">
    <name type="scientific">Colletotrichum liriopes</name>
    <dbReference type="NCBI Taxonomy" id="708192"/>
    <lineage>
        <taxon>Eukaryota</taxon>
        <taxon>Fungi</taxon>
        <taxon>Dikarya</taxon>
        <taxon>Ascomycota</taxon>
        <taxon>Pezizomycotina</taxon>
        <taxon>Sordariomycetes</taxon>
        <taxon>Hypocreomycetidae</taxon>
        <taxon>Glomerellales</taxon>
        <taxon>Glomerellaceae</taxon>
        <taxon>Colletotrichum</taxon>
        <taxon>Colletotrichum spaethianum species complex</taxon>
    </lineage>
</organism>
<gene>
    <name evidence="1" type="ORF">ColLi_02193</name>
</gene>
<sequence length="62" mass="6695">MADVKPPRHANNPDLLATMSLVWVASSERARPFPERRAALTRASLEIFATLSGSCASPQATE</sequence>
<evidence type="ECO:0000313" key="2">
    <source>
        <dbReference type="Proteomes" id="UP001055172"/>
    </source>
</evidence>
<comment type="caution">
    <text evidence="1">The sequence shown here is derived from an EMBL/GenBank/DDBJ whole genome shotgun (WGS) entry which is preliminary data.</text>
</comment>
<dbReference type="Proteomes" id="UP001055172">
    <property type="component" value="Unassembled WGS sequence"/>
</dbReference>